<dbReference type="PANTHER" id="PTHR43592">
    <property type="entry name" value="CAAX AMINO TERMINAL PROTEASE"/>
    <property type="match status" value="1"/>
</dbReference>
<feature type="transmembrane region" description="Helical" evidence="1">
    <location>
        <begin position="238"/>
        <end position="257"/>
    </location>
</feature>
<keyword evidence="4" id="KW-1185">Reference proteome</keyword>
<organism evidence="3 4">
    <name type="scientific">Arenimonas caeni</name>
    <dbReference type="NCBI Taxonomy" id="2058085"/>
    <lineage>
        <taxon>Bacteria</taxon>
        <taxon>Pseudomonadati</taxon>
        <taxon>Pseudomonadota</taxon>
        <taxon>Gammaproteobacteria</taxon>
        <taxon>Lysobacterales</taxon>
        <taxon>Lysobacteraceae</taxon>
        <taxon>Arenimonas</taxon>
    </lineage>
</organism>
<dbReference type="AlphaFoldDB" id="A0A2P6M7M8"/>
<dbReference type="EMBL" id="PVLF01000014">
    <property type="protein sequence ID" value="PRH81985.1"/>
    <property type="molecule type" value="Genomic_DNA"/>
</dbReference>
<protein>
    <recommendedName>
        <fullName evidence="2">CAAX prenyl protease 2/Lysostaphin resistance protein A-like domain-containing protein</fullName>
    </recommendedName>
</protein>
<feature type="transmembrane region" description="Helical" evidence="1">
    <location>
        <begin position="119"/>
        <end position="138"/>
    </location>
</feature>
<reference evidence="3 4" key="1">
    <citation type="submission" date="2018-03" db="EMBL/GenBank/DDBJ databases">
        <title>Arenimonas caeni sp. nov., isolated from activated sludge.</title>
        <authorList>
            <person name="Liu H."/>
        </authorList>
    </citation>
    <scope>NUCLEOTIDE SEQUENCE [LARGE SCALE GENOMIC DNA]</scope>
    <source>
        <strain evidence="4">z29</strain>
    </source>
</reference>
<evidence type="ECO:0000313" key="4">
    <source>
        <dbReference type="Proteomes" id="UP000241736"/>
    </source>
</evidence>
<evidence type="ECO:0000259" key="2">
    <source>
        <dbReference type="Pfam" id="PF02517"/>
    </source>
</evidence>
<dbReference type="OrthoDB" id="5986735at2"/>
<dbReference type="Proteomes" id="UP000241736">
    <property type="component" value="Unassembled WGS sequence"/>
</dbReference>
<dbReference type="RefSeq" id="WP_106990743.1">
    <property type="nucleotide sequence ID" value="NZ_KZ679092.1"/>
</dbReference>
<dbReference type="InterPro" id="IPR003675">
    <property type="entry name" value="Rce1/LyrA-like_dom"/>
</dbReference>
<feature type="transmembrane region" description="Helical" evidence="1">
    <location>
        <begin position="85"/>
        <end position="107"/>
    </location>
</feature>
<sequence>MAPRTTPTHALWLLAAWTILATLWFVSPWFPMQPLAALQRASGGWITVTLLASGLIGLVQLAIVAGPGGQRLRRLGWRASRIPAALLLGLLLWALMQAGTLVAQAGSGSPLQPHPAWEAGLGVALGPLLAQLMGTALMEETVFRGFLWPELARRFGGGRRGAWLGALASQALFALMHLPILWYHGLDTAAQASTLLTLFGVGLVFVLVYATTRNLFVAVAVHALGNAPTLLFEPQGMAPTLWLFAGALAVCTLAFAWRRWRRRPRPALAGNETATA</sequence>
<dbReference type="Pfam" id="PF02517">
    <property type="entry name" value="Rce1-like"/>
    <property type="match status" value="1"/>
</dbReference>
<gene>
    <name evidence="3" type="ORF">C6N40_09270</name>
</gene>
<evidence type="ECO:0000256" key="1">
    <source>
        <dbReference type="SAM" id="Phobius"/>
    </source>
</evidence>
<dbReference type="GO" id="GO:0004175">
    <property type="term" value="F:endopeptidase activity"/>
    <property type="evidence" value="ECO:0007669"/>
    <property type="project" value="UniProtKB-ARBA"/>
</dbReference>
<dbReference type="PANTHER" id="PTHR43592:SF15">
    <property type="entry name" value="CAAX AMINO TERMINAL PROTEASE FAMILY PROTEIN"/>
    <property type="match status" value="1"/>
</dbReference>
<feature type="transmembrane region" description="Helical" evidence="1">
    <location>
        <begin position="12"/>
        <end position="30"/>
    </location>
</feature>
<keyword evidence="1" id="KW-1133">Transmembrane helix</keyword>
<dbReference type="GO" id="GO:0080120">
    <property type="term" value="P:CAAX-box protein maturation"/>
    <property type="evidence" value="ECO:0007669"/>
    <property type="project" value="UniProtKB-ARBA"/>
</dbReference>
<evidence type="ECO:0000313" key="3">
    <source>
        <dbReference type="EMBL" id="PRH81985.1"/>
    </source>
</evidence>
<keyword evidence="1" id="KW-0472">Membrane</keyword>
<feature type="transmembrane region" description="Helical" evidence="1">
    <location>
        <begin position="162"/>
        <end position="183"/>
    </location>
</feature>
<comment type="caution">
    <text evidence="3">The sequence shown here is derived from an EMBL/GenBank/DDBJ whole genome shotgun (WGS) entry which is preliminary data.</text>
</comment>
<accession>A0A2P6M7M8</accession>
<feature type="transmembrane region" description="Helical" evidence="1">
    <location>
        <begin position="215"/>
        <end position="232"/>
    </location>
</feature>
<name>A0A2P6M7M8_9GAMM</name>
<keyword evidence="1" id="KW-0812">Transmembrane</keyword>
<feature type="transmembrane region" description="Helical" evidence="1">
    <location>
        <begin position="42"/>
        <end position="64"/>
    </location>
</feature>
<feature type="domain" description="CAAX prenyl protease 2/Lysostaphin resistance protein A-like" evidence="2">
    <location>
        <begin position="127"/>
        <end position="227"/>
    </location>
</feature>
<feature type="transmembrane region" description="Helical" evidence="1">
    <location>
        <begin position="189"/>
        <end position="208"/>
    </location>
</feature>
<proteinExistence type="predicted"/>